<evidence type="ECO:0000256" key="4">
    <source>
        <dbReference type="ARBA" id="ARBA00022553"/>
    </source>
</evidence>
<evidence type="ECO:0000256" key="8">
    <source>
        <dbReference type="ARBA" id="ARBA00022777"/>
    </source>
</evidence>
<keyword evidence="11" id="KW-0902">Two-component regulatory system</keyword>
<evidence type="ECO:0000256" key="5">
    <source>
        <dbReference type="ARBA" id="ARBA00022679"/>
    </source>
</evidence>
<keyword evidence="7" id="KW-0547">Nucleotide-binding</keyword>
<gene>
    <name evidence="15" type="ORF">JFN93_13805</name>
</gene>
<keyword evidence="6 13" id="KW-0812">Transmembrane</keyword>
<dbReference type="SMART" id="SM00388">
    <property type="entry name" value="HisKA"/>
    <property type="match status" value="1"/>
</dbReference>
<evidence type="ECO:0000256" key="7">
    <source>
        <dbReference type="ARBA" id="ARBA00022741"/>
    </source>
</evidence>
<evidence type="ECO:0000256" key="10">
    <source>
        <dbReference type="ARBA" id="ARBA00022989"/>
    </source>
</evidence>
<evidence type="ECO:0000256" key="1">
    <source>
        <dbReference type="ARBA" id="ARBA00000085"/>
    </source>
</evidence>
<evidence type="ECO:0000259" key="14">
    <source>
        <dbReference type="PROSITE" id="PS50109"/>
    </source>
</evidence>
<dbReference type="Proteomes" id="UP000636888">
    <property type="component" value="Unassembled WGS sequence"/>
</dbReference>
<dbReference type="SUPFAM" id="SSF55874">
    <property type="entry name" value="ATPase domain of HSP90 chaperone/DNA topoisomerase II/histidine kinase"/>
    <property type="match status" value="1"/>
</dbReference>
<evidence type="ECO:0000313" key="16">
    <source>
        <dbReference type="Proteomes" id="UP000636888"/>
    </source>
</evidence>
<dbReference type="PROSITE" id="PS50109">
    <property type="entry name" value="HIS_KIN"/>
    <property type="match status" value="1"/>
</dbReference>
<dbReference type="Pfam" id="PF00512">
    <property type="entry name" value="HisKA"/>
    <property type="match status" value="1"/>
</dbReference>
<dbReference type="PRINTS" id="PR00344">
    <property type="entry name" value="BCTRLSENSOR"/>
</dbReference>
<reference evidence="15" key="1">
    <citation type="submission" date="2020-12" db="EMBL/GenBank/DDBJ databases">
        <title>Geomonas sp. Red875, isolated from river sediment.</title>
        <authorList>
            <person name="Xu Z."/>
            <person name="Zhang Z."/>
            <person name="Masuda Y."/>
            <person name="Itoh H."/>
            <person name="Senoo K."/>
        </authorList>
    </citation>
    <scope>NUCLEOTIDE SEQUENCE</scope>
    <source>
        <strain evidence="15">Red875</strain>
    </source>
</reference>
<dbReference type="InterPro" id="IPR003661">
    <property type="entry name" value="HisK_dim/P_dom"/>
</dbReference>
<dbReference type="Gene3D" id="3.30.565.10">
    <property type="entry name" value="Histidine kinase-like ATPase, C-terminal domain"/>
    <property type="match status" value="1"/>
</dbReference>
<dbReference type="SUPFAM" id="SSF47384">
    <property type="entry name" value="Homodimeric domain of signal transducing histidine kinase"/>
    <property type="match status" value="1"/>
</dbReference>
<name>A0A8J7JM98_9BACT</name>
<dbReference type="EC" id="2.7.13.3" evidence="3"/>
<dbReference type="InterPro" id="IPR036097">
    <property type="entry name" value="HisK_dim/P_sf"/>
</dbReference>
<dbReference type="AlphaFoldDB" id="A0A8J7JM98"/>
<accession>A0A8J7JM98</accession>
<dbReference type="SMART" id="SM00387">
    <property type="entry name" value="HATPase_c"/>
    <property type="match status" value="1"/>
</dbReference>
<keyword evidence="10 13" id="KW-1133">Transmembrane helix</keyword>
<keyword evidence="8" id="KW-0418">Kinase</keyword>
<dbReference type="CDD" id="cd00082">
    <property type="entry name" value="HisKA"/>
    <property type="match status" value="1"/>
</dbReference>
<evidence type="ECO:0000256" key="2">
    <source>
        <dbReference type="ARBA" id="ARBA00004141"/>
    </source>
</evidence>
<comment type="caution">
    <text evidence="15">The sequence shown here is derived from an EMBL/GenBank/DDBJ whole genome shotgun (WGS) entry which is preliminary data.</text>
</comment>
<dbReference type="InterPro" id="IPR004358">
    <property type="entry name" value="Sig_transdc_His_kin-like_C"/>
</dbReference>
<evidence type="ECO:0000256" key="12">
    <source>
        <dbReference type="ARBA" id="ARBA00023136"/>
    </source>
</evidence>
<evidence type="ECO:0000256" key="13">
    <source>
        <dbReference type="SAM" id="Phobius"/>
    </source>
</evidence>
<keyword evidence="5" id="KW-0808">Transferase</keyword>
<evidence type="ECO:0000256" key="11">
    <source>
        <dbReference type="ARBA" id="ARBA00023012"/>
    </source>
</evidence>
<sequence length="450" mass="48852">MKSIRGLLFTALLTGLIAAVALTGMSVYLRVLHELDVVFDYQLKEVAYAATMAHPDQLLLPLPSDSASYEREARLAVQIWKGDQLVYASNPKRPIPKQRQGLTTLYLDDRQPVMGWRVYTLYSKDKMIQVSQPLEARREVGIGMAWRSVRPLIVAAGFLVVLVLVSVSYGLRGLKRVASDISSRSATSLDPIEEAGLPREVVPLVHRINDLLNHLGHAFDAQHRFIADAAHELRTPLAVIQLQAQFLERNTDEKERAEAHRQLKGGVRRASHMVGQLLALARLEPEMGGSADEHLSLDDEAGEVVFDLKPLAEANGVNLALDTDTAWMIGDPEALRALIYNLVDNAIRYTPAGGTVAVTVRPSGVNALLQVTDTGPGIPPAERERVFERFYRLPGTSAGGSGLGLAIVKSALDKLNGTIALSAGEHGNGLKVTVSLPRAGEEPTEAPESG</sequence>
<dbReference type="InterPro" id="IPR050428">
    <property type="entry name" value="TCS_sensor_his_kinase"/>
</dbReference>
<dbReference type="GO" id="GO:0005524">
    <property type="term" value="F:ATP binding"/>
    <property type="evidence" value="ECO:0007669"/>
    <property type="project" value="UniProtKB-KW"/>
</dbReference>
<dbReference type="GO" id="GO:0000155">
    <property type="term" value="F:phosphorelay sensor kinase activity"/>
    <property type="evidence" value="ECO:0007669"/>
    <property type="project" value="InterPro"/>
</dbReference>
<keyword evidence="16" id="KW-1185">Reference proteome</keyword>
<dbReference type="InterPro" id="IPR036890">
    <property type="entry name" value="HATPase_C_sf"/>
</dbReference>
<dbReference type="Pfam" id="PF02518">
    <property type="entry name" value="HATPase_c"/>
    <property type="match status" value="1"/>
</dbReference>
<protein>
    <recommendedName>
        <fullName evidence="3">histidine kinase</fullName>
        <ecNumber evidence="3">2.7.13.3</ecNumber>
    </recommendedName>
</protein>
<keyword evidence="12 13" id="KW-0472">Membrane</keyword>
<feature type="domain" description="Histidine kinase" evidence="14">
    <location>
        <begin position="228"/>
        <end position="440"/>
    </location>
</feature>
<keyword evidence="9" id="KW-0067">ATP-binding</keyword>
<dbReference type="Gene3D" id="1.10.287.130">
    <property type="match status" value="1"/>
</dbReference>
<dbReference type="PANTHER" id="PTHR45436:SF14">
    <property type="entry name" value="SENSOR PROTEIN QSEC"/>
    <property type="match status" value="1"/>
</dbReference>
<proteinExistence type="predicted"/>
<evidence type="ECO:0000256" key="3">
    <source>
        <dbReference type="ARBA" id="ARBA00012438"/>
    </source>
</evidence>
<dbReference type="InterPro" id="IPR003594">
    <property type="entry name" value="HATPase_dom"/>
</dbReference>
<dbReference type="RefSeq" id="WP_199384679.1">
    <property type="nucleotide sequence ID" value="NZ_JAEMHM010000010.1"/>
</dbReference>
<dbReference type="GO" id="GO:0005886">
    <property type="term" value="C:plasma membrane"/>
    <property type="evidence" value="ECO:0007669"/>
    <property type="project" value="TreeGrafter"/>
</dbReference>
<organism evidence="15 16">
    <name type="scientific">Geomesophilobacter sediminis</name>
    <dbReference type="NCBI Taxonomy" id="2798584"/>
    <lineage>
        <taxon>Bacteria</taxon>
        <taxon>Pseudomonadati</taxon>
        <taxon>Thermodesulfobacteriota</taxon>
        <taxon>Desulfuromonadia</taxon>
        <taxon>Geobacterales</taxon>
        <taxon>Geobacteraceae</taxon>
        <taxon>Geomesophilobacter</taxon>
    </lineage>
</organism>
<evidence type="ECO:0000313" key="15">
    <source>
        <dbReference type="EMBL" id="MBJ6725790.1"/>
    </source>
</evidence>
<dbReference type="EMBL" id="JAEMHM010000010">
    <property type="protein sequence ID" value="MBJ6725790.1"/>
    <property type="molecule type" value="Genomic_DNA"/>
</dbReference>
<keyword evidence="4" id="KW-0597">Phosphoprotein</keyword>
<comment type="catalytic activity">
    <reaction evidence="1">
        <text>ATP + protein L-histidine = ADP + protein N-phospho-L-histidine.</text>
        <dbReference type="EC" id="2.7.13.3"/>
    </reaction>
</comment>
<evidence type="ECO:0000256" key="9">
    <source>
        <dbReference type="ARBA" id="ARBA00022840"/>
    </source>
</evidence>
<evidence type="ECO:0000256" key="6">
    <source>
        <dbReference type="ARBA" id="ARBA00022692"/>
    </source>
</evidence>
<feature type="transmembrane region" description="Helical" evidence="13">
    <location>
        <begin position="152"/>
        <end position="171"/>
    </location>
</feature>
<dbReference type="PANTHER" id="PTHR45436">
    <property type="entry name" value="SENSOR HISTIDINE KINASE YKOH"/>
    <property type="match status" value="1"/>
</dbReference>
<comment type="subcellular location">
    <subcellularLocation>
        <location evidence="2">Membrane</location>
        <topology evidence="2">Multi-pass membrane protein</topology>
    </subcellularLocation>
</comment>
<dbReference type="InterPro" id="IPR005467">
    <property type="entry name" value="His_kinase_dom"/>
</dbReference>